<dbReference type="EMBL" id="CP032157">
    <property type="protein sequence ID" value="AXY76627.1"/>
    <property type="molecule type" value="Genomic_DNA"/>
</dbReference>
<feature type="domain" description="tRNA nuclease CdiA C-terminal" evidence="1">
    <location>
        <begin position="70"/>
        <end position="154"/>
    </location>
</feature>
<dbReference type="InterPro" id="IPR040559">
    <property type="entry name" value="CdiA_C"/>
</dbReference>
<sequence length="174" mass="19846">MELHYLRVYESVSGGWVDLHPLHGTDELPDNLEACKLLAQKGYRLQLLPCLNQEALELRQKLLPEVFGNKNPDVRINNKAIADIKKPNNREATKTSVKNAIYRAAQQRVEIVIINLHQASYSFSDIKEALLSTLRIGRNSSIREAWIITHDNNVLIIPKKMINTKSFYAVLNCL</sequence>
<dbReference type="Proteomes" id="UP000263900">
    <property type="component" value="Chromosome"/>
</dbReference>
<evidence type="ECO:0000313" key="3">
    <source>
        <dbReference type="Proteomes" id="UP000263900"/>
    </source>
</evidence>
<dbReference type="KEGG" id="pseg:D3H65_22660"/>
<evidence type="ECO:0000313" key="2">
    <source>
        <dbReference type="EMBL" id="AXY76627.1"/>
    </source>
</evidence>
<proteinExistence type="predicted"/>
<accession>A0A3B7MS09</accession>
<organism evidence="2 3">
    <name type="scientific">Paraflavitalea soli</name>
    <dbReference type="NCBI Taxonomy" id="2315862"/>
    <lineage>
        <taxon>Bacteria</taxon>
        <taxon>Pseudomonadati</taxon>
        <taxon>Bacteroidota</taxon>
        <taxon>Chitinophagia</taxon>
        <taxon>Chitinophagales</taxon>
        <taxon>Chitinophagaceae</taxon>
        <taxon>Paraflavitalea</taxon>
    </lineage>
</organism>
<evidence type="ECO:0000259" key="1">
    <source>
        <dbReference type="Pfam" id="PF18451"/>
    </source>
</evidence>
<keyword evidence="3" id="KW-1185">Reference proteome</keyword>
<dbReference type="RefSeq" id="WP_119052504.1">
    <property type="nucleotide sequence ID" value="NZ_CP032157.1"/>
</dbReference>
<dbReference type="OrthoDB" id="675999at2"/>
<reference evidence="2 3" key="1">
    <citation type="submission" date="2018-09" db="EMBL/GenBank/DDBJ databases">
        <title>Genome sequencing of strain 6GH32-13.</title>
        <authorList>
            <person name="Weon H.-Y."/>
            <person name="Heo J."/>
            <person name="Kwon S.-W."/>
        </authorList>
    </citation>
    <scope>NUCLEOTIDE SEQUENCE [LARGE SCALE GENOMIC DNA]</scope>
    <source>
        <strain evidence="2 3">5GH32-13</strain>
    </source>
</reference>
<protein>
    <recommendedName>
        <fullName evidence="1">tRNA nuclease CdiA C-terminal domain-containing protein</fullName>
    </recommendedName>
</protein>
<gene>
    <name evidence="2" type="ORF">D3H65_22660</name>
</gene>
<dbReference type="AlphaFoldDB" id="A0A3B7MS09"/>
<name>A0A3B7MS09_9BACT</name>
<dbReference type="Gene3D" id="3.40.1350.120">
    <property type="match status" value="1"/>
</dbReference>
<dbReference type="Pfam" id="PF18451">
    <property type="entry name" value="CdiA_C"/>
    <property type="match status" value="1"/>
</dbReference>